<dbReference type="InterPro" id="IPR000014">
    <property type="entry name" value="PAS"/>
</dbReference>
<protein>
    <recommendedName>
        <fullName evidence="1">diguanylate cyclase</fullName>
        <ecNumber evidence="1">2.7.7.65</ecNumber>
    </recommendedName>
</protein>
<organism evidence="4 5">
    <name type="scientific">Deefgea tanakiae</name>
    <dbReference type="NCBI Taxonomy" id="2865840"/>
    <lineage>
        <taxon>Bacteria</taxon>
        <taxon>Pseudomonadati</taxon>
        <taxon>Pseudomonadota</taxon>
        <taxon>Betaproteobacteria</taxon>
        <taxon>Neisseriales</taxon>
        <taxon>Chitinibacteraceae</taxon>
        <taxon>Deefgea</taxon>
    </lineage>
</organism>
<dbReference type="PANTHER" id="PTHR45138:SF24">
    <property type="entry name" value="DIGUANYLATE CYCLASE DGCC-RELATED"/>
    <property type="match status" value="1"/>
</dbReference>
<evidence type="ECO:0000256" key="1">
    <source>
        <dbReference type="ARBA" id="ARBA00012528"/>
    </source>
</evidence>
<dbReference type="NCBIfam" id="TIGR00254">
    <property type="entry name" value="GGDEF"/>
    <property type="match status" value="1"/>
</dbReference>
<dbReference type="InterPro" id="IPR043128">
    <property type="entry name" value="Rev_trsase/Diguanyl_cyclase"/>
</dbReference>
<dbReference type="InterPro" id="IPR029787">
    <property type="entry name" value="Nucleotide_cyclase"/>
</dbReference>
<evidence type="ECO:0000256" key="2">
    <source>
        <dbReference type="SAM" id="Phobius"/>
    </source>
</evidence>
<proteinExistence type="predicted"/>
<keyword evidence="5" id="KW-1185">Reference proteome</keyword>
<keyword evidence="2" id="KW-1133">Transmembrane helix</keyword>
<dbReference type="Pfam" id="PF00990">
    <property type="entry name" value="GGDEF"/>
    <property type="match status" value="1"/>
</dbReference>
<reference evidence="4 5" key="1">
    <citation type="submission" date="2021-08" db="EMBL/GenBank/DDBJ databases">
        <title>complete genome sequencing of Deefgea sp. D25.</title>
        <authorList>
            <person name="Bae J.-W."/>
            <person name="Gim D.-H."/>
        </authorList>
    </citation>
    <scope>NUCLEOTIDE SEQUENCE [LARGE SCALE GENOMIC DNA]</scope>
    <source>
        <strain evidence="4 5">D25</strain>
    </source>
</reference>
<evidence type="ECO:0000259" key="3">
    <source>
        <dbReference type="PROSITE" id="PS50887"/>
    </source>
</evidence>
<dbReference type="Proteomes" id="UP000825679">
    <property type="component" value="Chromosome"/>
</dbReference>
<evidence type="ECO:0000313" key="4">
    <source>
        <dbReference type="EMBL" id="QZA78436.1"/>
    </source>
</evidence>
<dbReference type="PANTHER" id="PTHR45138">
    <property type="entry name" value="REGULATORY COMPONENTS OF SENSORY TRANSDUCTION SYSTEM"/>
    <property type="match status" value="1"/>
</dbReference>
<dbReference type="SUPFAM" id="SSF55073">
    <property type="entry name" value="Nucleotide cyclase"/>
    <property type="match status" value="1"/>
</dbReference>
<keyword evidence="2" id="KW-0472">Membrane</keyword>
<keyword evidence="2" id="KW-0812">Transmembrane</keyword>
<feature type="domain" description="GGDEF" evidence="3">
    <location>
        <begin position="467"/>
        <end position="601"/>
    </location>
</feature>
<dbReference type="EC" id="2.7.7.65" evidence="1"/>
<dbReference type="Gene3D" id="3.30.450.20">
    <property type="entry name" value="PAS domain"/>
    <property type="match status" value="1"/>
</dbReference>
<dbReference type="Pfam" id="PF13426">
    <property type="entry name" value="PAS_9"/>
    <property type="match status" value="1"/>
</dbReference>
<dbReference type="SMART" id="SM00267">
    <property type="entry name" value="GGDEF"/>
    <property type="match status" value="1"/>
</dbReference>
<dbReference type="NCBIfam" id="TIGR00229">
    <property type="entry name" value="sensory_box"/>
    <property type="match status" value="1"/>
</dbReference>
<accession>A0ABX8Z773</accession>
<evidence type="ECO:0000313" key="5">
    <source>
        <dbReference type="Proteomes" id="UP000825679"/>
    </source>
</evidence>
<dbReference type="PROSITE" id="PS50887">
    <property type="entry name" value="GGDEF"/>
    <property type="match status" value="1"/>
</dbReference>
<sequence>MTWQSKKPILVAFCALLLAIGILWLLAVQVSKSYDTEINRIQSETENIGIAAEQELIGKLELIKIKQSIAAEKIQPILDNGKLNANDTEKLKTVLEYFLTQVKDSRAVGIINSSHEILSSVSTDDQDLLSASIFVPSKTDAVEMFSANGRSNIYISQRLDPTSEESASILSAINANQLIKKISILKNNKQASIFLFDKDIKPLKKNLEKINITNHLAAFQSFIQSNQQSSSFTINSKTQSTQINLRRVGDSALYIAIFNQNESNLSTWKNNTIFYIIGCILIQGFLLQILYSLARAKRMNQTLFLKETKLSASETRFRQMIEAMPIGLILARRQDNLIVYINKPAAKILDMPQASALSKRAFSIYSNEMDFTSQTNHVFESKTSQSIECILKKNTGEPFWANISISMVDVADTQTLLIGIVDISEQKKLEADLKHQATIDHLSGLYNRAHFINSSNKEIQRIQRHKKNASLLMLDIDHFKRVNDNHGHDAGDLVIQIIALTCQETLRDIDIVGRLGGEEFAALLPETSAHEALNVAERLRIAIEKRAIKLKSGQIINITSSIGVTEVTPNDAIIDIALKRADLAMYSSKNNGRNQVQYFDTTQE</sequence>
<dbReference type="InterPro" id="IPR050469">
    <property type="entry name" value="Diguanylate_Cyclase"/>
</dbReference>
<dbReference type="InterPro" id="IPR035965">
    <property type="entry name" value="PAS-like_dom_sf"/>
</dbReference>
<dbReference type="EMBL" id="CP081150">
    <property type="protein sequence ID" value="QZA78436.1"/>
    <property type="molecule type" value="Genomic_DNA"/>
</dbReference>
<feature type="transmembrane region" description="Helical" evidence="2">
    <location>
        <begin position="273"/>
        <end position="294"/>
    </location>
</feature>
<dbReference type="InterPro" id="IPR000160">
    <property type="entry name" value="GGDEF_dom"/>
</dbReference>
<dbReference type="RefSeq" id="WP_221006968.1">
    <property type="nucleotide sequence ID" value="NZ_CP081150.1"/>
</dbReference>
<dbReference type="SUPFAM" id="SSF55785">
    <property type="entry name" value="PYP-like sensor domain (PAS domain)"/>
    <property type="match status" value="1"/>
</dbReference>
<dbReference type="Gene3D" id="3.30.70.270">
    <property type="match status" value="1"/>
</dbReference>
<gene>
    <name evidence="4" type="ORF">K4H28_03195</name>
</gene>
<dbReference type="CDD" id="cd01949">
    <property type="entry name" value="GGDEF"/>
    <property type="match status" value="1"/>
</dbReference>
<name>A0ABX8Z773_9NEIS</name>